<accession>A0A1M7GNY9</accession>
<feature type="transmembrane region" description="Helical" evidence="1">
    <location>
        <begin position="112"/>
        <end position="131"/>
    </location>
</feature>
<feature type="transmembrane region" description="Helical" evidence="1">
    <location>
        <begin position="80"/>
        <end position="100"/>
    </location>
</feature>
<evidence type="ECO:0000256" key="1">
    <source>
        <dbReference type="SAM" id="Phobius"/>
    </source>
</evidence>
<protein>
    <recommendedName>
        <fullName evidence="4">DUF3021 domain-containing protein</fullName>
    </recommendedName>
</protein>
<evidence type="ECO:0008006" key="4">
    <source>
        <dbReference type="Google" id="ProtNLM"/>
    </source>
</evidence>
<sequence length="153" mass="17345">MLKKGIVRGINSFLYAIAINVILSVIIMVAVNKPDFIPILPDFATRFSSGTMALLVQTILIGISSAAFGFWSIIMEFERISLLLQSIIYFILTAMVWIPVSILCWDLGKDSLSFITIVTSYLVSYVITWIIQYRNCKDSINQINKKLEELRND</sequence>
<dbReference type="InterPro" id="IPR021560">
    <property type="entry name" value="DUF3021"/>
</dbReference>
<organism evidence="2 3">
    <name type="scientific">Anaerosporobacter mobilis DSM 15930</name>
    <dbReference type="NCBI Taxonomy" id="1120996"/>
    <lineage>
        <taxon>Bacteria</taxon>
        <taxon>Bacillati</taxon>
        <taxon>Bacillota</taxon>
        <taxon>Clostridia</taxon>
        <taxon>Lachnospirales</taxon>
        <taxon>Lachnospiraceae</taxon>
        <taxon>Anaerosporobacter</taxon>
    </lineage>
</organism>
<dbReference type="EMBL" id="FRCP01000007">
    <property type="protein sequence ID" value="SHM17607.1"/>
    <property type="molecule type" value="Genomic_DNA"/>
</dbReference>
<dbReference type="AlphaFoldDB" id="A0A1M7GNY9"/>
<dbReference type="STRING" id="1120996.SAMN02746066_01014"/>
<keyword evidence="1" id="KW-1133">Transmembrane helix</keyword>
<dbReference type="RefSeq" id="WP_073283985.1">
    <property type="nucleotide sequence ID" value="NZ_FRCP01000007.1"/>
</dbReference>
<gene>
    <name evidence="2" type="ORF">SAMN02746066_01014</name>
</gene>
<dbReference type="OrthoDB" id="1698302at2"/>
<evidence type="ECO:0000313" key="2">
    <source>
        <dbReference type="EMBL" id="SHM17607.1"/>
    </source>
</evidence>
<keyword evidence="1" id="KW-0472">Membrane</keyword>
<keyword evidence="3" id="KW-1185">Reference proteome</keyword>
<dbReference type="Proteomes" id="UP000184038">
    <property type="component" value="Unassembled WGS sequence"/>
</dbReference>
<evidence type="ECO:0000313" key="3">
    <source>
        <dbReference type="Proteomes" id="UP000184038"/>
    </source>
</evidence>
<feature type="transmembrane region" description="Helical" evidence="1">
    <location>
        <begin position="12"/>
        <end position="31"/>
    </location>
</feature>
<proteinExistence type="predicted"/>
<keyword evidence="1" id="KW-0812">Transmembrane</keyword>
<reference evidence="2 3" key="1">
    <citation type="submission" date="2016-11" db="EMBL/GenBank/DDBJ databases">
        <authorList>
            <person name="Jaros S."/>
            <person name="Januszkiewicz K."/>
            <person name="Wedrychowicz H."/>
        </authorList>
    </citation>
    <scope>NUCLEOTIDE SEQUENCE [LARGE SCALE GENOMIC DNA]</scope>
    <source>
        <strain evidence="2 3">DSM 15930</strain>
    </source>
</reference>
<feature type="transmembrane region" description="Helical" evidence="1">
    <location>
        <begin position="51"/>
        <end position="73"/>
    </location>
</feature>
<name>A0A1M7GNY9_9FIRM</name>
<dbReference type="Pfam" id="PF11457">
    <property type="entry name" value="DUF3021"/>
    <property type="match status" value="1"/>
</dbReference>